<dbReference type="RefSeq" id="WP_161837715.1">
    <property type="nucleotide sequence ID" value="NZ_CP048000.1"/>
</dbReference>
<evidence type="ECO:0000256" key="4">
    <source>
        <dbReference type="ARBA" id="ARBA00023136"/>
    </source>
</evidence>
<evidence type="ECO:0000259" key="6">
    <source>
        <dbReference type="Pfam" id="PF12698"/>
    </source>
</evidence>
<evidence type="ECO:0000313" key="7">
    <source>
        <dbReference type="EMBL" id="QHQ60887.1"/>
    </source>
</evidence>
<comment type="subcellular location">
    <subcellularLocation>
        <location evidence="1">Membrane</location>
        <topology evidence="1">Multi-pass membrane protein</topology>
    </subcellularLocation>
</comment>
<feature type="transmembrane region" description="Helical" evidence="5">
    <location>
        <begin position="220"/>
        <end position="241"/>
    </location>
</feature>
<name>A0A6P1TKR9_9FIRM</name>
<feature type="transmembrane region" description="Helical" evidence="5">
    <location>
        <begin position="253"/>
        <end position="276"/>
    </location>
</feature>
<dbReference type="EMBL" id="CP048000">
    <property type="protein sequence ID" value="QHQ60887.1"/>
    <property type="molecule type" value="Genomic_DNA"/>
</dbReference>
<keyword evidence="2 5" id="KW-0812">Transmembrane</keyword>
<dbReference type="InterPro" id="IPR013525">
    <property type="entry name" value="ABC2_TM"/>
</dbReference>
<dbReference type="KEGG" id="anr:Ana3638_09000"/>
<dbReference type="InterPro" id="IPR051328">
    <property type="entry name" value="T7SS_ABC-Transporter"/>
</dbReference>
<keyword evidence="8" id="KW-1185">Reference proteome</keyword>
<organism evidence="7 8">
    <name type="scientific">Anaerocolumna sedimenticola</name>
    <dbReference type="NCBI Taxonomy" id="2696063"/>
    <lineage>
        <taxon>Bacteria</taxon>
        <taxon>Bacillati</taxon>
        <taxon>Bacillota</taxon>
        <taxon>Clostridia</taxon>
        <taxon>Lachnospirales</taxon>
        <taxon>Lachnospiraceae</taxon>
        <taxon>Anaerocolumna</taxon>
    </lineage>
</organism>
<protein>
    <submittedName>
        <fullName evidence="7">ABC transporter permease</fullName>
    </submittedName>
</protein>
<feature type="transmembrane region" description="Helical" evidence="5">
    <location>
        <begin position="150"/>
        <end position="169"/>
    </location>
</feature>
<accession>A0A6P1TKR9</accession>
<feature type="transmembrane region" description="Helical" evidence="5">
    <location>
        <begin position="308"/>
        <end position="325"/>
    </location>
</feature>
<dbReference type="NCBIfam" id="TIGR03062">
    <property type="entry name" value="pip_yhgE_Cterm"/>
    <property type="match status" value="1"/>
</dbReference>
<dbReference type="PANTHER" id="PTHR43077">
    <property type="entry name" value="TRANSPORT PERMEASE YVFS-RELATED"/>
    <property type="match status" value="1"/>
</dbReference>
<gene>
    <name evidence="7" type="ORF">Ana3638_09000</name>
</gene>
<dbReference type="Gene3D" id="1.20.1170.10">
    <property type="match status" value="1"/>
</dbReference>
<dbReference type="AlphaFoldDB" id="A0A6P1TKR9"/>
<sequence>MVTLLDDIKEVSFNAASAVGTVLNGINDEALENLENNLSNGSALFQDINNILASTKATVNDLSDFSDDVAKSGKTTISRIEEVKKEVPAVQSGFTMITDKIDKLNGKVTYDDLVKLIHRDVEEDSDYFSSPVVLSSHDVYVSENYGKGLAPFYSILALWVGGMFLAALLQTKVDRTGVTYSPKQVYFGRYFLFGTVALAQGLVTALGDLLILRIPIHSPVLFTMLCCFFSLIFSMIIYSLVTTLNNVGKALGIILLLLQVTASGGTFPIQVTPVFFRIINKFMPFTYAIGGLREAIYGVTYDNLTKDIAALCLFGIIFTLYGALFKKRLNEIFERFSLNLRKSGIIH</sequence>
<feature type="domain" description="ABC-2 type transporter transmembrane" evidence="6">
    <location>
        <begin position="42"/>
        <end position="321"/>
    </location>
</feature>
<dbReference type="GO" id="GO:0140359">
    <property type="term" value="F:ABC-type transporter activity"/>
    <property type="evidence" value="ECO:0007669"/>
    <property type="project" value="InterPro"/>
</dbReference>
<evidence type="ECO:0000256" key="1">
    <source>
        <dbReference type="ARBA" id="ARBA00004141"/>
    </source>
</evidence>
<dbReference type="PANTHER" id="PTHR43077:SF10">
    <property type="entry name" value="TRANSPORT PERMEASE PROTEIN"/>
    <property type="match status" value="1"/>
</dbReference>
<keyword evidence="4 5" id="KW-0472">Membrane</keyword>
<evidence type="ECO:0000256" key="5">
    <source>
        <dbReference type="SAM" id="Phobius"/>
    </source>
</evidence>
<keyword evidence="3 5" id="KW-1133">Transmembrane helix</keyword>
<evidence type="ECO:0000313" key="8">
    <source>
        <dbReference type="Proteomes" id="UP000464314"/>
    </source>
</evidence>
<reference evidence="7 8" key="1">
    <citation type="submission" date="2020-01" db="EMBL/GenBank/DDBJ databases">
        <title>Genome analysis of Anaerocolumna sp. CBA3638.</title>
        <authorList>
            <person name="Kim J."/>
            <person name="Roh S.W."/>
        </authorList>
    </citation>
    <scope>NUCLEOTIDE SEQUENCE [LARGE SCALE GENOMIC DNA]</scope>
    <source>
        <strain evidence="7 8">CBA3638</strain>
    </source>
</reference>
<evidence type="ECO:0000256" key="3">
    <source>
        <dbReference type="ARBA" id="ARBA00022989"/>
    </source>
</evidence>
<evidence type="ECO:0000256" key="2">
    <source>
        <dbReference type="ARBA" id="ARBA00022692"/>
    </source>
</evidence>
<dbReference type="InterPro" id="IPR017501">
    <property type="entry name" value="Phage_infect_YhgE_C"/>
</dbReference>
<feature type="transmembrane region" description="Helical" evidence="5">
    <location>
        <begin position="190"/>
        <end position="214"/>
    </location>
</feature>
<proteinExistence type="predicted"/>
<dbReference type="Pfam" id="PF12698">
    <property type="entry name" value="ABC2_membrane_3"/>
    <property type="match status" value="1"/>
</dbReference>
<dbReference type="GO" id="GO:0016020">
    <property type="term" value="C:membrane"/>
    <property type="evidence" value="ECO:0007669"/>
    <property type="project" value="UniProtKB-SubCell"/>
</dbReference>
<dbReference type="Proteomes" id="UP000464314">
    <property type="component" value="Chromosome"/>
</dbReference>